<proteinExistence type="predicted"/>
<feature type="region of interest" description="Disordered" evidence="1">
    <location>
        <begin position="1"/>
        <end position="36"/>
    </location>
</feature>
<sequence>MAKTKPTLRPTSKSSTILHAPKPPRPRKSKPSPSPTLLLAEASSLLTSSPSSALPLALRALSLLQPSTTAALPALNLIAQIQLELGNGDAARTYFCKAVDLDATGSIPESQGGGAEKFLWLAQLCEEGGRESVEWFEHGCDALRRQIASLEELISESSSTSDGAETEAKVKAVEKKRKLAEALCGIVEIYMTDLSLESDAESQCERLITEALSVAPDAPEPLQTLASVRISQSRTVEAKEALAKSIALWKDIDVDIDGADQAVDADSKIPDFSTRISLVRLLMEVSMLEEALMVLDRLVSEDDQSIEAWYLGGWCLFLAAEGRKGEEIKGEGRTLTALQSSRHWLRESLRLYNGLEYEDERLREHAMELVADLDRELGPGNEDEAGADGGWEDEADVDEGEEQEQDQEMSGA</sequence>
<dbReference type="Proteomes" id="UP000664521">
    <property type="component" value="Unassembled WGS sequence"/>
</dbReference>
<organism evidence="2 3">
    <name type="scientific">Heterodermia speciosa</name>
    <dbReference type="NCBI Taxonomy" id="116794"/>
    <lineage>
        <taxon>Eukaryota</taxon>
        <taxon>Fungi</taxon>
        <taxon>Dikarya</taxon>
        <taxon>Ascomycota</taxon>
        <taxon>Pezizomycotina</taxon>
        <taxon>Lecanoromycetes</taxon>
        <taxon>OSLEUM clade</taxon>
        <taxon>Lecanoromycetidae</taxon>
        <taxon>Caliciales</taxon>
        <taxon>Physciaceae</taxon>
        <taxon>Heterodermia</taxon>
    </lineage>
</organism>
<feature type="region of interest" description="Disordered" evidence="1">
    <location>
        <begin position="373"/>
        <end position="412"/>
    </location>
</feature>
<feature type="compositionally biased region" description="Acidic residues" evidence="1">
    <location>
        <begin position="381"/>
        <end position="412"/>
    </location>
</feature>
<gene>
    <name evidence="2" type="ORF">HETSPECPRED_009194</name>
</gene>
<reference evidence="2" key="1">
    <citation type="submission" date="2021-03" db="EMBL/GenBank/DDBJ databases">
        <authorList>
            <person name="Tagirdzhanova G."/>
        </authorList>
    </citation>
    <scope>NUCLEOTIDE SEQUENCE</scope>
</reference>
<evidence type="ECO:0000313" key="2">
    <source>
        <dbReference type="EMBL" id="CAF9934346.1"/>
    </source>
</evidence>
<dbReference type="AlphaFoldDB" id="A0A8H3FY05"/>
<evidence type="ECO:0008006" key="4">
    <source>
        <dbReference type="Google" id="ProtNLM"/>
    </source>
</evidence>
<dbReference type="SUPFAM" id="SSF48452">
    <property type="entry name" value="TPR-like"/>
    <property type="match status" value="1"/>
</dbReference>
<name>A0A8H3FY05_9LECA</name>
<comment type="caution">
    <text evidence="2">The sequence shown here is derived from an EMBL/GenBank/DDBJ whole genome shotgun (WGS) entry which is preliminary data.</text>
</comment>
<dbReference type="OrthoDB" id="1914839at2759"/>
<dbReference type="InterPro" id="IPR011990">
    <property type="entry name" value="TPR-like_helical_dom_sf"/>
</dbReference>
<accession>A0A8H3FY05</accession>
<evidence type="ECO:0000313" key="3">
    <source>
        <dbReference type="Proteomes" id="UP000664521"/>
    </source>
</evidence>
<dbReference type="Gene3D" id="1.25.40.10">
    <property type="entry name" value="Tetratricopeptide repeat domain"/>
    <property type="match status" value="1"/>
</dbReference>
<keyword evidence="3" id="KW-1185">Reference proteome</keyword>
<dbReference type="EMBL" id="CAJPDS010000074">
    <property type="protein sequence ID" value="CAF9934346.1"/>
    <property type="molecule type" value="Genomic_DNA"/>
</dbReference>
<protein>
    <recommendedName>
        <fullName evidence="4">TPR domain-containing protein</fullName>
    </recommendedName>
</protein>
<dbReference type="CDD" id="cd24142">
    <property type="entry name" value="ACL4-like"/>
    <property type="match status" value="1"/>
</dbReference>
<evidence type="ECO:0000256" key="1">
    <source>
        <dbReference type="SAM" id="MobiDB-lite"/>
    </source>
</evidence>